<dbReference type="PANTHER" id="PTHR11695">
    <property type="entry name" value="ALCOHOL DEHYDROGENASE RELATED"/>
    <property type="match status" value="1"/>
</dbReference>
<gene>
    <name evidence="2" type="ORF">ESZ50_10825</name>
</gene>
<dbReference type="InterPro" id="IPR011032">
    <property type="entry name" value="GroES-like_sf"/>
</dbReference>
<feature type="domain" description="Enoyl reductase (ER)" evidence="1">
    <location>
        <begin position="12"/>
        <end position="331"/>
    </location>
</feature>
<reference evidence="2 3" key="1">
    <citation type="submission" date="2019-01" db="EMBL/GenBank/DDBJ databases">
        <title>Weissella sp. nov., a novel lactic acid bacterium isolated from animal feces.</title>
        <authorList>
            <person name="Wang L.-T."/>
        </authorList>
    </citation>
    <scope>NUCLEOTIDE SEQUENCE [LARGE SCALE GENOMIC DNA]</scope>
    <source>
        <strain evidence="2 3">8H-2</strain>
    </source>
</reference>
<sequence length="334" mass="36825">MKAAQLHAYNKSATLFVNNVEIPNISQDEVLIKVKSAAVNPLENLIASGSLKLMNHYALPVTLGNEIAGEIVKVGKNVLDFNVGDFIYSRLPATTMGGFAEYIAVKSAAIGMLPKNLDFKSGASAPLGALTAYQILYEELSVQAGQSIFIPGISGSFGQMALPIAKSLGLTVYGSGNSRDRERLLELGIDKYLDYKTENYWETLTDVDFVIDTLGPREYSNELSIIKPGGKIVSLIDGPNKLFAVTHHFSFWKTFLFSIAGMKFDKQAKAKNIQYRFIFVRSDGNQLEDITKIIETNNIVPIYDQKTFTIDEINKAITYMNSGKAHGKVLINFE</sequence>
<dbReference type="Pfam" id="PF08240">
    <property type="entry name" value="ADH_N"/>
    <property type="match status" value="1"/>
</dbReference>
<dbReference type="InterPro" id="IPR036291">
    <property type="entry name" value="NAD(P)-bd_dom_sf"/>
</dbReference>
<protein>
    <submittedName>
        <fullName evidence="2">NADP-dependent oxidoreductase</fullName>
    </submittedName>
</protein>
<proteinExistence type="predicted"/>
<dbReference type="GO" id="GO:0016491">
    <property type="term" value="F:oxidoreductase activity"/>
    <property type="evidence" value="ECO:0007669"/>
    <property type="project" value="InterPro"/>
</dbReference>
<name>A0A6C2C2D2_9LACO</name>
<dbReference type="CDD" id="cd05289">
    <property type="entry name" value="MDR_like_2"/>
    <property type="match status" value="1"/>
</dbReference>
<evidence type="ECO:0000313" key="3">
    <source>
        <dbReference type="Proteomes" id="UP000371977"/>
    </source>
</evidence>
<keyword evidence="3" id="KW-1185">Reference proteome</keyword>
<accession>A0A6C2C2D2</accession>
<dbReference type="Gene3D" id="3.40.50.720">
    <property type="entry name" value="NAD(P)-binding Rossmann-like Domain"/>
    <property type="match status" value="1"/>
</dbReference>
<dbReference type="Proteomes" id="UP000371977">
    <property type="component" value="Unassembled WGS sequence"/>
</dbReference>
<dbReference type="RefSeq" id="WP_148623878.1">
    <property type="nucleotide sequence ID" value="NZ_SDGZ01000028.1"/>
</dbReference>
<dbReference type="AlphaFoldDB" id="A0A6C2C2D2"/>
<dbReference type="SMART" id="SM00829">
    <property type="entry name" value="PKS_ER"/>
    <property type="match status" value="1"/>
</dbReference>
<evidence type="ECO:0000313" key="2">
    <source>
        <dbReference type="EMBL" id="TYC47839.1"/>
    </source>
</evidence>
<evidence type="ECO:0000259" key="1">
    <source>
        <dbReference type="SMART" id="SM00829"/>
    </source>
</evidence>
<dbReference type="Pfam" id="PF13602">
    <property type="entry name" value="ADH_zinc_N_2"/>
    <property type="match status" value="1"/>
</dbReference>
<dbReference type="InterPro" id="IPR020843">
    <property type="entry name" value="ER"/>
</dbReference>
<organism evidence="2 3">
    <name type="scientific">Weissella muntiaci</name>
    <dbReference type="NCBI Taxonomy" id="2508881"/>
    <lineage>
        <taxon>Bacteria</taxon>
        <taxon>Bacillati</taxon>
        <taxon>Bacillota</taxon>
        <taxon>Bacilli</taxon>
        <taxon>Lactobacillales</taxon>
        <taxon>Lactobacillaceae</taxon>
        <taxon>Weissella</taxon>
    </lineage>
</organism>
<dbReference type="OrthoDB" id="403896at2"/>
<dbReference type="SUPFAM" id="SSF50129">
    <property type="entry name" value="GroES-like"/>
    <property type="match status" value="1"/>
</dbReference>
<dbReference type="Gene3D" id="3.90.180.10">
    <property type="entry name" value="Medium-chain alcohol dehydrogenases, catalytic domain"/>
    <property type="match status" value="1"/>
</dbReference>
<dbReference type="InterPro" id="IPR050700">
    <property type="entry name" value="YIM1/Zinc_Alcohol_DH_Fams"/>
</dbReference>
<dbReference type="PANTHER" id="PTHR11695:SF294">
    <property type="entry name" value="RETICULON-4-INTERACTING PROTEIN 1, MITOCHONDRIAL"/>
    <property type="match status" value="1"/>
</dbReference>
<dbReference type="InterPro" id="IPR013154">
    <property type="entry name" value="ADH-like_N"/>
</dbReference>
<comment type="caution">
    <text evidence="2">The sequence shown here is derived from an EMBL/GenBank/DDBJ whole genome shotgun (WGS) entry which is preliminary data.</text>
</comment>
<dbReference type="EMBL" id="SDGZ01000028">
    <property type="protein sequence ID" value="TYC47839.1"/>
    <property type="molecule type" value="Genomic_DNA"/>
</dbReference>
<dbReference type="SUPFAM" id="SSF51735">
    <property type="entry name" value="NAD(P)-binding Rossmann-fold domains"/>
    <property type="match status" value="1"/>
</dbReference>